<evidence type="ECO:0000256" key="4">
    <source>
        <dbReference type="ARBA" id="ARBA00022840"/>
    </source>
</evidence>
<dbReference type="EMBL" id="GG698802">
    <property type="protein sequence ID" value="EEU30632.1"/>
    <property type="molecule type" value="Genomic_DNA"/>
</dbReference>
<evidence type="ECO:0000259" key="5">
    <source>
        <dbReference type="PROSITE" id="PS50146"/>
    </source>
</evidence>
<dbReference type="Pfam" id="PF00781">
    <property type="entry name" value="DAGK_cat"/>
    <property type="match status" value="1"/>
</dbReference>
<dbReference type="PANTHER" id="PTHR12358:SF54">
    <property type="entry name" value="SPHINGOSINE KINASE RELATED PROTEIN"/>
    <property type="match status" value="1"/>
</dbReference>
<keyword evidence="6" id="KW-0418">Kinase</keyword>
<feature type="domain" description="DAGKc" evidence="5">
    <location>
        <begin position="1"/>
        <end position="137"/>
    </location>
</feature>
<dbReference type="STRING" id="575594.HMPREF0501_00037"/>
<evidence type="ECO:0000313" key="6">
    <source>
        <dbReference type="EMBL" id="EEU30632.1"/>
    </source>
</evidence>
<comment type="similarity">
    <text evidence="2">Belongs to the diacylglycerol/lipid kinase family.</text>
</comment>
<dbReference type="AlphaFoldDB" id="C7XTF2"/>
<dbReference type="InterPro" id="IPR016064">
    <property type="entry name" value="NAD/diacylglycerol_kinase_sf"/>
</dbReference>
<dbReference type="PANTHER" id="PTHR12358">
    <property type="entry name" value="SPHINGOSINE KINASE"/>
    <property type="match status" value="1"/>
</dbReference>
<dbReference type="Gene3D" id="2.60.200.40">
    <property type="match status" value="1"/>
</dbReference>
<evidence type="ECO:0000313" key="7">
    <source>
        <dbReference type="Proteomes" id="UP000003987"/>
    </source>
</evidence>
<dbReference type="SMART" id="SM00046">
    <property type="entry name" value="DAGKc"/>
    <property type="match status" value="1"/>
</dbReference>
<name>C7XTF2_9LACO</name>
<dbReference type="Gene3D" id="3.40.50.10330">
    <property type="entry name" value="Probable inorganic polyphosphate/atp-NAD kinase, domain 1"/>
    <property type="match status" value="1"/>
</dbReference>
<comment type="cofactor">
    <cofactor evidence="1">
        <name>Mg(2+)</name>
        <dbReference type="ChEBI" id="CHEBI:18420"/>
    </cofactor>
</comment>
<keyword evidence="4" id="KW-0067">ATP-binding</keyword>
<protein>
    <submittedName>
        <fullName evidence="6">Diacylglycerol kinase catalytic domain protein</fullName>
    </submittedName>
</protein>
<dbReference type="GO" id="GO:0016301">
    <property type="term" value="F:kinase activity"/>
    <property type="evidence" value="ECO:0007669"/>
    <property type="project" value="UniProtKB-KW"/>
</dbReference>
<organism evidence="6 7">
    <name type="scientific">Limosilactobacillus coleohominis 101-4-CHN</name>
    <dbReference type="NCBI Taxonomy" id="575594"/>
    <lineage>
        <taxon>Bacteria</taxon>
        <taxon>Bacillati</taxon>
        <taxon>Bacillota</taxon>
        <taxon>Bacilli</taxon>
        <taxon>Lactobacillales</taxon>
        <taxon>Lactobacillaceae</taxon>
        <taxon>Limosilactobacillus</taxon>
    </lineage>
</organism>
<proteinExistence type="inferred from homology"/>
<dbReference type="PROSITE" id="PS50146">
    <property type="entry name" value="DAGK"/>
    <property type="match status" value="1"/>
</dbReference>
<dbReference type="eggNOG" id="COG1597">
    <property type="taxonomic scope" value="Bacteria"/>
</dbReference>
<dbReference type="HOGENOM" id="CLU_045532_0_2_9"/>
<accession>C7XTF2</accession>
<dbReference type="InterPro" id="IPR017438">
    <property type="entry name" value="ATP-NAD_kinase_N"/>
</dbReference>
<dbReference type="RefSeq" id="WP_006915773.1">
    <property type="nucleotide sequence ID" value="NZ_GG698802.1"/>
</dbReference>
<evidence type="ECO:0000256" key="1">
    <source>
        <dbReference type="ARBA" id="ARBA00001946"/>
    </source>
</evidence>
<dbReference type="GO" id="GO:0005524">
    <property type="term" value="F:ATP binding"/>
    <property type="evidence" value="ECO:0007669"/>
    <property type="project" value="UniProtKB-KW"/>
</dbReference>
<dbReference type="Proteomes" id="UP000003987">
    <property type="component" value="Unassembled WGS sequence"/>
</dbReference>
<dbReference type="InterPro" id="IPR001206">
    <property type="entry name" value="Diacylglycerol_kinase_cat_dom"/>
</dbReference>
<sequence>MQYSFIINPHARSGQAQATWSHLKNYLDTNNIEYHSDFTRYPGHATEIASQFANQSNQDMVIIAVGGDGTVDEVINGLYNREHPKNVNQIPIAIIPAGWQNQFAKALGIQAQPVDAFQQILVASEPTTINIGHYHESIKDEDGYFINTWGLGFDAALLSHRNGLKKGQRKMGPLSFMRNAGSILYNQQPYSLMVQEKQRHSLYANTFISTCFNFLPEGSRQQRYQSLLNPELSLLIIERRNWLITFWTLCLLITGHITKSRWAHFITAKQFHYTTSSLEFVQKDGIELGNRFVDVTMESVPCHIWQSNSASVKSIDKNN</sequence>
<dbReference type="SUPFAM" id="SSF111331">
    <property type="entry name" value="NAD kinase/diacylglycerol kinase-like"/>
    <property type="match status" value="1"/>
</dbReference>
<keyword evidence="6" id="KW-0808">Transferase</keyword>
<evidence type="ECO:0000256" key="3">
    <source>
        <dbReference type="ARBA" id="ARBA00022741"/>
    </source>
</evidence>
<keyword evidence="3" id="KW-0547">Nucleotide-binding</keyword>
<keyword evidence="7" id="KW-1185">Reference proteome</keyword>
<evidence type="ECO:0000256" key="2">
    <source>
        <dbReference type="ARBA" id="ARBA00005983"/>
    </source>
</evidence>
<dbReference type="InterPro" id="IPR050187">
    <property type="entry name" value="Lipid_Phosphate_FormReg"/>
</dbReference>
<reference evidence="6 7" key="1">
    <citation type="submission" date="2009-06" db="EMBL/GenBank/DDBJ databases">
        <title>The Genome Sequence of Lactobacillus coleohominis strain 101-4-CHN.</title>
        <authorList>
            <consortium name="The Broad Institute Genome Sequencing Platform"/>
            <person name="Ward D."/>
            <person name="Young S.K."/>
            <person name="Zeng Q."/>
            <person name="Koehrsen M."/>
            <person name="Alvarado L."/>
            <person name="Berlin A."/>
            <person name="Borenstein D."/>
            <person name="Chen Z."/>
            <person name="Engels R."/>
            <person name="Freedman E."/>
            <person name="Gellesch M."/>
            <person name="Goldberg J."/>
            <person name="Griggs A."/>
            <person name="Gujja S."/>
            <person name="Heiman D."/>
            <person name="Hepburn T."/>
            <person name="Howarth C."/>
            <person name="Jen D."/>
            <person name="Larson L."/>
            <person name="Lewis B."/>
            <person name="Mehta T."/>
            <person name="Park D."/>
            <person name="Pearson M."/>
            <person name="Roberts A."/>
            <person name="Saif S."/>
            <person name="Shea T."/>
            <person name="Shenoy N."/>
            <person name="Sisk P."/>
            <person name="Stolte C."/>
            <person name="Sykes S."/>
            <person name="Walk T."/>
            <person name="White J."/>
            <person name="Yandava C."/>
            <person name="Liu Y."/>
            <person name="Xu Q."/>
            <person name="Lander E."/>
            <person name="Nusbaum C."/>
            <person name="Galagan J."/>
            <person name="Birren B."/>
        </authorList>
    </citation>
    <scope>NUCLEOTIDE SEQUENCE [LARGE SCALE GENOMIC DNA]</scope>
    <source>
        <strain evidence="6 7">101-4-CHN</strain>
    </source>
</reference>
<gene>
    <name evidence="6" type="ORF">HMPREF0501_00037</name>
</gene>